<dbReference type="EMBL" id="JAQQPM010000003">
    <property type="protein sequence ID" value="KAK2069576.1"/>
    <property type="molecule type" value="Genomic_DNA"/>
</dbReference>
<evidence type="ECO:0000256" key="2">
    <source>
        <dbReference type="RuleBase" id="RU361163"/>
    </source>
</evidence>
<keyword evidence="2" id="KW-0624">Polysaccharide degradation</keyword>
<reference evidence="4" key="1">
    <citation type="journal article" date="2023" name="Mol. Plant Microbe Interact.">
        <title>Elucidating the Obligate Nature and Biological Capacity of an Invasive Fungal Corn Pathogen.</title>
        <authorList>
            <person name="MacCready J.S."/>
            <person name="Roggenkamp E.M."/>
            <person name="Gdanetz K."/>
            <person name="Chilvers M.I."/>
        </authorList>
    </citation>
    <scope>NUCLEOTIDE SEQUENCE</scope>
    <source>
        <strain evidence="4">PM02</strain>
    </source>
</reference>
<dbReference type="PANTHER" id="PTHR34002:SF10">
    <property type="entry name" value="PUTATIVE-RELATED"/>
    <property type="match status" value="1"/>
</dbReference>
<proteinExistence type="inferred from homology"/>
<feature type="signal peptide" evidence="3">
    <location>
        <begin position="1"/>
        <end position="24"/>
    </location>
</feature>
<keyword evidence="2" id="KW-0378">Hydrolase</keyword>
<dbReference type="Proteomes" id="UP001217918">
    <property type="component" value="Unassembled WGS sequence"/>
</dbReference>
<dbReference type="Pfam" id="PF01670">
    <property type="entry name" value="Glyco_hydro_12"/>
    <property type="match status" value="1"/>
</dbReference>
<evidence type="ECO:0000313" key="4">
    <source>
        <dbReference type="EMBL" id="KAK2069576.1"/>
    </source>
</evidence>
<evidence type="ECO:0000256" key="1">
    <source>
        <dbReference type="ARBA" id="ARBA00005519"/>
    </source>
</evidence>
<dbReference type="AlphaFoldDB" id="A0AAD9I1T0"/>
<dbReference type="SUPFAM" id="SSF49899">
    <property type="entry name" value="Concanavalin A-like lectins/glucanases"/>
    <property type="match status" value="1"/>
</dbReference>
<organism evidence="4 5">
    <name type="scientific">Phyllachora maydis</name>
    <dbReference type="NCBI Taxonomy" id="1825666"/>
    <lineage>
        <taxon>Eukaryota</taxon>
        <taxon>Fungi</taxon>
        <taxon>Dikarya</taxon>
        <taxon>Ascomycota</taxon>
        <taxon>Pezizomycotina</taxon>
        <taxon>Sordariomycetes</taxon>
        <taxon>Sordariomycetidae</taxon>
        <taxon>Phyllachorales</taxon>
        <taxon>Phyllachoraceae</taxon>
        <taxon>Phyllachora</taxon>
    </lineage>
</organism>
<protein>
    <submittedName>
        <fullName evidence="4">Uncharacterized protein</fullName>
    </submittedName>
</protein>
<evidence type="ECO:0000313" key="5">
    <source>
        <dbReference type="Proteomes" id="UP001217918"/>
    </source>
</evidence>
<dbReference type="InterPro" id="IPR002594">
    <property type="entry name" value="GH12"/>
</dbReference>
<dbReference type="InterPro" id="IPR013319">
    <property type="entry name" value="GH11/12"/>
</dbReference>
<dbReference type="InterPro" id="IPR013320">
    <property type="entry name" value="ConA-like_dom_sf"/>
</dbReference>
<dbReference type="Gene3D" id="2.60.120.180">
    <property type="match status" value="1"/>
</dbReference>
<accession>A0AAD9I1T0</accession>
<name>A0AAD9I1T0_9PEZI</name>
<comment type="caution">
    <text evidence="4">The sequence shown here is derived from an EMBL/GenBank/DDBJ whole genome shotgun (WGS) entry which is preliminary data.</text>
</comment>
<dbReference type="PANTHER" id="PTHR34002">
    <property type="entry name" value="BLR1656 PROTEIN"/>
    <property type="match status" value="1"/>
</dbReference>
<keyword evidence="3" id="KW-0732">Signal</keyword>
<feature type="chain" id="PRO_5042055832" evidence="3">
    <location>
        <begin position="25"/>
        <end position="250"/>
    </location>
</feature>
<dbReference type="GO" id="GO:0000272">
    <property type="term" value="P:polysaccharide catabolic process"/>
    <property type="evidence" value="ECO:0007669"/>
    <property type="project" value="UniProtKB-KW"/>
</dbReference>
<sequence>MKPSAPTSTASLLVVLSALAAVQGVEVGCKQYDSWSGNGYHLINNLWGMAQASSGSQCLVLHSGGGGGGGVAWDTTWAWRGGDSDVKSYDYSGIDVSPKPVSQIRSLPTSASWSYNSTAGLNADVSYDLFTAADRNHATSSGDYELMIWLAKFGSISPIGGSPIVHKVNIAGHNWDLYSGGGSQHTYSFVACDGPLTSFSGDVMDFFTWLQHNQGYPASSQYLTTYQFGTEAFTGGPALFSVGHWSASVN</sequence>
<keyword evidence="5" id="KW-1185">Reference proteome</keyword>
<keyword evidence="2" id="KW-0119">Carbohydrate metabolism</keyword>
<dbReference type="GO" id="GO:0008810">
    <property type="term" value="F:cellulase activity"/>
    <property type="evidence" value="ECO:0007669"/>
    <property type="project" value="InterPro"/>
</dbReference>
<evidence type="ECO:0000256" key="3">
    <source>
        <dbReference type="SAM" id="SignalP"/>
    </source>
</evidence>
<gene>
    <name evidence="4" type="ORF">P8C59_004140</name>
</gene>
<comment type="similarity">
    <text evidence="1 2">Belongs to the glycosyl hydrolase 12 (cellulase H) family.</text>
</comment>
<keyword evidence="2" id="KW-0326">Glycosidase</keyword>